<dbReference type="PROSITE" id="PS50931">
    <property type="entry name" value="HTH_LYSR"/>
    <property type="match status" value="1"/>
</dbReference>
<dbReference type="RefSeq" id="WP_141345313.1">
    <property type="nucleotide sequence ID" value="NZ_BJLF01000007.1"/>
</dbReference>
<evidence type="ECO:0000313" key="6">
    <source>
        <dbReference type="EMBL" id="GEA50977.1"/>
    </source>
</evidence>
<dbReference type="GO" id="GO:0043565">
    <property type="term" value="F:sequence-specific DNA binding"/>
    <property type="evidence" value="ECO:0007669"/>
    <property type="project" value="TreeGrafter"/>
</dbReference>
<evidence type="ECO:0000256" key="3">
    <source>
        <dbReference type="ARBA" id="ARBA00023125"/>
    </source>
</evidence>
<dbReference type="Pfam" id="PF03466">
    <property type="entry name" value="LysR_substrate"/>
    <property type="match status" value="1"/>
</dbReference>
<dbReference type="InterPro" id="IPR005119">
    <property type="entry name" value="LysR_subst-bd"/>
</dbReference>
<dbReference type="PANTHER" id="PTHR30537">
    <property type="entry name" value="HTH-TYPE TRANSCRIPTIONAL REGULATOR"/>
    <property type="match status" value="1"/>
</dbReference>
<evidence type="ECO:0000259" key="5">
    <source>
        <dbReference type="PROSITE" id="PS50931"/>
    </source>
</evidence>
<dbReference type="SUPFAM" id="SSF53850">
    <property type="entry name" value="Periplasmic binding protein-like II"/>
    <property type="match status" value="1"/>
</dbReference>
<dbReference type="Gene3D" id="3.40.190.290">
    <property type="match status" value="1"/>
</dbReference>
<evidence type="ECO:0000256" key="2">
    <source>
        <dbReference type="ARBA" id="ARBA00023015"/>
    </source>
</evidence>
<sequence>MKTHFDDLWMFTQAVLHGGISAAANANGLQRSKVSRRIQTLEESLGCELLIRTTRTIELTGPGKHLYQLAYEQMYNIEQGIKAMKESHQDYVGVLRLAVPSALMTSQVFNSIITEYSSKFPNVQLEVENHQGSIDLKRQGFDLQVLPEVVTITDESYVQFSLQPYQSHLVASQKYLDSHPPCETLADLKSHRIFANRYNAKLLGKDIPIHLKSDDLNLMYSLALKDKGIAFLPKNHSLTSIGYSPLIQVLPNAKFPSLNLTLIYPSSKNLSKKTRALISIFKEKIA</sequence>
<feature type="domain" description="HTH lysR-type" evidence="5">
    <location>
        <begin position="1"/>
        <end position="60"/>
    </location>
</feature>
<dbReference type="GO" id="GO:0003700">
    <property type="term" value="F:DNA-binding transcription factor activity"/>
    <property type="evidence" value="ECO:0007669"/>
    <property type="project" value="InterPro"/>
</dbReference>
<dbReference type="OrthoDB" id="5821487at2"/>
<keyword evidence="3" id="KW-0238">DNA-binding</keyword>
<evidence type="ECO:0000313" key="7">
    <source>
        <dbReference type="Proteomes" id="UP000318717"/>
    </source>
</evidence>
<dbReference type="InterPro" id="IPR000847">
    <property type="entry name" value="LysR_HTH_N"/>
</dbReference>
<evidence type="ECO:0000256" key="4">
    <source>
        <dbReference type="ARBA" id="ARBA00023163"/>
    </source>
</evidence>
<proteinExistence type="inferred from homology"/>
<accession>A0A4Y3HV94</accession>
<dbReference type="Proteomes" id="UP000318717">
    <property type="component" value="Unassembled WGS sequence"/>
</dbReference>
<dbReference type="Pfam" id="PF00126">
    <property type="entry name" value="HTH_1"/>
    <property type="match status" value="1"/>
</dbReference>
<reference evidence="6 7" key="1">
    <citation type="submission" date="2019-06" db="EMBL/GenBank/DDBJ databases">
        <title>Whole genome shotgun sequence of Vibrio inusitatus NBRC 102082.</title>
        <authorList>
            <person name="Hosoyama A."/>
            <person name="Uohara A."/>
            <person name="Ohji S."/>
            <person name="Ichikawa N."/>
        </authorList>
    </citation>
    <scope>NUCLEOTIDE SEQUENCE [LARGE SCALE GENOMIC DNA]</scope>
    <source>
        <strain evidence="6 7">NBRC 102082</strain>
    </source>
</reference>
<dbReference type="InterPro" id="IPR058163">
    <property type="entry name" value="LysR-type_TF_proteobact-type"/>
</dbReference>
<name>A0A4Y3HV94_9VIBR</name>
<keyword evidence="7" id="KW-1185">Reference proteome</keyword>
<dbReference type="Gene3D" id="1.10.10.10">
    <property type="entry name" value="Winged helix-like DNA-binding domain superfamily/Winged helix DNA-binding domain"/>
    <property type="match status" value="1"/>
</dbReference>
<dbReference type="InterPro" id="IPR036390">
    <property type="entry name" value="WH_DNA-bd_sf"/>
</dbReference>
<organism evidence="6 7">
    <name type="scientific">Vibrio inusitatus NBRC 102082</name>
    <dbReference type="NCBI Taxonomy" id="1219070"/>
    <lineage>
        <taxon>Bacteria</taxon>
        <taxon>Pseudomonadati</taxon>
        <taxon>Pseudomonadota</taxon>
        <taxon>Gammaproteobacteria</taxon>
        <taxon>Vibrionales</taxon>
        <taxon>Vibrionaceae</taxon>
        <taxon>Vibrio</taxon>
    </lineage>
</organism>
<keyword evidence="2" id="KW-0805">Transcription regulation</keyword>
<dbReference type="EMBL" id="BJLF01000007">
    <property type="protein sequence ID" value="GEA50977.1"/>
    <property type="molecule type" value="Genomic_DNA"/>
</dbReference>
<dbReference type="AlphaFoldDB" id="A0A4Y3HV94"/>
<keyword evidence="4" id="KW-0804">Transcription</keyword>
<dbReference type="PANTHER" id="PTHR30537:SF5">
    <property type="entry name" value="HTH-TYPE TRANSCRIPTIONAL ACTIVATOR TTDR-RELATED"/>
    <property type="match status" value="1"/>
</dbReference>
<evidence type="ECO:0000256" key="1">
    <source>
        <dbReference type="ARBA" id="ARBA00009437"/>
    </source>
</evidence>
<protein>
    <submittedName>
        <fullName evidence="6">LysR family transcriptional regulator</fullName>
    </submittedName>
</protein>
<dbReference type="GO" id="GO:0006351">
    <property type="term" value="P:DNA-templated transcription"/>
    <property type="evidence" value="ECO:0007669"/>
    <property type="project" value="TreeGrafter"/>
</dbReference>
<dbReference type="InterPro" id="IPR036388">
    <property type="entry name" value="WH-like_DNA-bd_sf"/>
</dbReference>
<comment type="caution">
    <text evidence="6">The sequence shown here is derived from an EMBL/GenBank/DDBJ whole genome shotgun (WGS) entry which is preliminary data.</text>
</comment>
<gene>
    <name evidence="6" type="ORF">VIN01S_17810</name>
</gene>
<comment type="similarity">
    <text evidence="1">Belongs to the LysR transcriptional regulatory family.</text>
</comment>
<dbReference type="SUPFAM" id="SSF46785">
    <property type="entry name" value="Winged helix' DNA-binding domain"/>
    <property type="match status" value="1"/>
</dbReference>